<dbReference type="InterPro" id="IPR019734">
    <property type="entry name" value="TPR_rpt"/>
</dbReference>
<evidence type="ECO:0000259" key="3">
    <source>
        <dbReference type="Pfam" id="PF24883"/>
    </source>
</evidence>
<keyword evidence="5" id="KW-1185">Reference proteome</keyword>
<protein>
    <recommendedName>
        <fullName evidence="3">Nephrocystin 3-like N-terminal domain-containing protein</fullName>
    </recommendedName>
</protein>
<reference evidence="4" key="1">
    <citation type="submission" date="2022-06" db="EMBL/GenBank/DDBJ databases">
        <title>Genome Sequence of Candolleomyces eurysporus.</title>
        <authorList>
            <person name="Buettner E."/>
        </authorList>
    </citation>
    <scope>NUCLEOTIDE SEQUENCE</scope>
    <source>
        <strain evidence="4">VTCC 930004</strain>
    </source>
</reference>
<accession>A0A9W8JHK8</accession>
<dbReference type="InterPro" id="IPR027417">
    <property type="entry name" value="P-loop_NTPase"/>
</dbReference>
<dbReference type="PANTHER" id="PTHR10039">
    <property type="entry name" value="AMELOGENIN"/>
    <property type="match status" value="1"/>
</dbReference>
<name>A0A9W8JHK8_9AGAR</name>
<dbReference type="PROSITE" id="PS50005">
    <property type="entry name" value="TPR"/>
    <property type="match status" value="1"/>
</dbReference>
<feature type="domain" description="Nephrocystin 3-like N-terminal" evidence="3">
    <location>
        <begin position="69"/>
        <end position="235"/>
    </location>
</feature>
<dbReference type="SUPFAM" id="SSF81901">
    <property type="entry name" value="HCP-like"/>
    <property type="match status" value="1"/>
</dbReference>
<dbReference type="EMBL" id="JANBPK010000275">
    <property type="protein sequence ID" value="KAJ2935891.1"/>
    <property type="molecule type" value="Genomic_DNA"/>
</dbReference>
<dbReference type="Pfam" id="PF13374">
    <property type="entry name" value="TPR_10"/>
    <property type="match status" value="2"/>
</dbReference>
<dbReference type="PANTHER" id="PTHR10039:SF14">
    <property type="entry name" value="NACHT DOMAIN-CONTAINING PROTEIN"/>
    <property type="match status" value="1"/>
</dbReference>
<evidence type="ECO:0000256" key="2">
    <source>
        <dbReference type="PROSITE-ProRule" id="PRU00339"/>
    </source>
</evidence>
<evidence type="ECO:0000313" key="5">
    <source>
        <dbReference type="Proteomes" id="UP001140091"/>
    </source>
</evidence>
<keyword evidence="2" id="KW-0802">TPR repeat</keyword>
<sequence>MVNYHVEGGFQAHISVISPEQRSLFDILRPITDASHTRDRKRSPPDSSCFPGTRLQVVKNVNSWAKSEITTDAEPHVRWMHGYVGSGKSSISQEVCNASEREDRPVISFFFFRNAGDRSRIWRLATTLASQMASAIPQTEPFIREAVQANPALLMQDEGGVSLQARMQCLVYAPFRAVVRKKKRVRALTQAPFLIVLDGLDECENKDEVQELIDGMLEFFSGNPLIPLRVFITSRVEQHIQSRLNVPAVNLDNLVDHCSNDDIATFLDILFEDGCRRNPVIRAYVQQHGEWPTQSDRLKLVEHIGGSFIFASVVFKFIMATNTEANDPPTPMDRLPLALEMNPGLDGLYTQTLARSKHLPHFPDIISTIALLVTPIPTSGIAELLGIHTYEVVNALVNLQAVIQVPGTDSIPVTFCHTSLRDFLTSPSRSGGFFAHPSHHVRLFLRCIECQLKHLRQDPELSIPSSDSISTVAQYALKYSNRHLLHGRICFKRSEFDSAIHLYREGIALQPGSPELMDGLAEVVRLRAHNTRSPMDWDEAISLYRAALDLRPPPHPSRSDSLNALGNALIDRYQFTGIMANLEEAISVYREVLPLQPSSHPKRPYTLYSLGNAVVGRHWRTGTMADLEEAISLHREALDLRPLPNPDRSFSLTGLGNLLGDRHRCTGTMADLKEAISLHREAVELLPPLNPYRLVSLTNLGDALMDRHRRTATLADLEEAISLFRKALEFQPPPHLQRSHPLNSLVASLQVMHGKTRALSHLQEAITHCEELLEFYYTVGHRRRAECILKLGPLIQMRFNATRQEEDLSKLATLKEELNQLTASSPNAAP</sequence>
<dbReference type="SUPFAM" id="SSF52540">
    <property type="entry name" value="P-loop containing nucleoside triphosphate hydrolases"/>
    <property type="match status" value="1"/>
</dbReference>
<dbReference type="InterPro" id="IPR056884">
    <property type="entry name" value="NPHP3-like_N"/>
</dbReference>
<evidence type="ECO:0000313" key="4">
    <source>
        <dbReference type="EMBL" id="KAJ2935891.1"/>
    </source>
</evidence>
<comment type="caution">
    <text evidence="4">The sequence shown here is derived from an EMBL/GenBank/DDBJ whole genome shotgun (WGS) entry which is preliminary data.</text>
</comment>
<dbReference type="Gene3D" id="3.40.50.300">
    <property type="entry name" value="P-loop containing nucleotide triphosphate hydrolases"/>
    <property type="match status" value="1"/>
</dbReference>
<dbReference type="SMART" id="SM00028">
    <property type="entry name" value="TPR"/>
    <property type="match status" value="5"/>
</dbReference>
<organism evidence="4 5">
    <name type="scientific">Candolleomyces eurysporus</name>
    <dbReference type="NCBI Taxonomy" id="2828524"/>
    <lineage>
        <taxon>Eukaryota</taxon>
        <taxon>Fungi</taxon>
        <taxon>Dikarya</taxon>
        <taxon>Basidiomycota</taxon>
        <taxon>Agaricomycotina</taxon>
        <taxon>Agaricomycetes</taxon>
        <taxon>Agaricomycetidae</taxon>
        <taxon>Agaricales</taxon>
        <taxon>Agaricineae</taxon>
        <taxon>Psathyrellaceae</taxon>
        <taxon>Candolleomyces</taxon>
    </lineage>
</organism>
<dbReference type="AlphaFoldDB" id="A0A9W8JHK8"/>
<keyword evidence="1" id="KW-0677">Repeat</keyword>
<proteinExistence type="predicted"/>
<dbReference type="Proteomes" id="UP001140091">
    <property type="component" value="Unassembled WGS sequence"/>
</dbReference>
<feature type="non-terminal residue" evidence="4">
    <location>
        <position position="1"/>
    </location>
</feature>
<dbReference type="Gene3D" id="1.25.40.10">
    <property type="entry name" value="Tetratricopeptide repeat domain"/>
    <property type="match status" value="2"/>
</dbReference>
<evidence type="ECO:0000256" key="1">
    <source>
        <dbReference type="ARBA" id="ARBA00022737"/>
    </source>
</evidence>
<dbReference type="Pfam" id="PF24883">
    <property type="entry name" value="NPHP3_N"/>
    <property type="match status" value="1"/>
</dbReference>
<dbReference type="InterPro" id="IPR011990">
    <property type="entry name" value="TPR-like_helical_dom_sf"/>
</dbReference>
<feature type="repeat" description="TPR" evidence="2">
    <location>
        <begin position="480"/>
        <end position="513"/>
    </location>
</feature>
<dbReference type="OrthoDB" id="9991317at2759"/>
<gene>
    <name evidence="4" type="ORF">H1R20_g1203</name>
</gene>